<organism evidence="3 4">
    <name type="scientific">Angomonas deanei</name>
    <dbReference type="NCBI Taxonomy" id="59799"/>
    <lineage>
        <taxon>Eukaryota</taxon>
        <taxon>Discoba</taxon>
        <taxon>Euglenozoa</taxon>
        <taxon>Kinetoplastea</taxon>
        <taxon>Metakinetoplastina</taxon>
        <taxon>Trypanosomatida</taxon>
        <taxon>Trypanosomatidae</taxon>
        <taxon>Strigomonadinae</taxon>
        <taxon>Angomonas</taxon>
    </lineage>
</organism>
<evidence type="ECO:0000256" key="1">
    <source>
        <dbReference type="SAM" id="MobiDB-lite"/>
    </source>
</evidence>
<keyword evidence="2" id="KW-0472">Membrane</keyword>
<accession>A0A7G2C149</accession>
<proteinExistence type="predicted"/>
<dbReference type="Proteomes" id="UP000515908">
    <property type="component" value="Chromosome 01"/>
</dbReference>
<gene>
    <name evidence="3" type="ORF">ADEAN_000079700</name>
</gene>
<evidence type="ECO:0000256" key="2">
    <source>
        <dbReference type="SAM" id="Phobius"/>
    </source>
</evidence>
<dbReference type="EMBL" id="LR877145">
    <property type="protein sequence ID" value="CAD2213356.1"/>
    <property type="molecule type" value="Genomic_DNA"/>
</dbReference>
<feature type="transmembrane region" description="Helical" evidence="2">
    <location>
        <begin position="138"/>
        <end position="155"/>
    </location>
</feature>
<protein>
    <submittedName>
        <fullName evidence="3">Uncharacterized protein</fullName>
    </submittedName>
</protein>
<name>A0A7G2C149_9TRYP</name>
<feature type="transmembrane region" description="Helical" evidence="2">
    <location>
        <begin position="107"/>
        <end position="126"/>
    </location>
</feature>
<sequence length="331" mass="37148">MQRHSDRKAPVYTSRIPASQFNDAEAKAYTESCVRSLVQSKAYKSYLRHIDYKDYFIFLWLLSGFFIVAVLYFHILVFVGDHQNIFSLSGVEESGIVDSSAQKGIRIAALLVALYVLPCVVIKSFVNVFWEQDDRGRKTYTFFFFLSLAIVSYGGEELHHPPFLTTLPSLRWQEWLMEGRHVSLSQMLLHAVVRALPLQGYFLAGYAVSIWYTSHWKKMWHLPLPLLSVPLLVGAVGDRLLARRHPSPPPVLHGGEWADRSRPADVGAATDGPFGSGTTPEVGGRIRAARLEGRCGTYSLPTRDVPPSGPLRRRLRALTPTVYCVRDGAGD</sequence>
<feature type="transmembrane region" description="Helical" evidence="2">
    <location>
        <begin position="55"/>
        <end position="79"/>
    </location>
</feature>
<dbReference type="AlphaFoldDB" id="A0A7G2C149"/>
<keyword evidence="4" id="KW-1185">Reference proteome</keyword>
<evidence type="ECO:0000313" key="4">
    <source>
        <dbReference type="Proteomes" id="UP000515908"/>
    </source>
</evidence>
<reference evidence="3 4" key="1">
    <citation type="submission" date="2020-08" db="EMBL/GenBank/DDBJ databases">
        <authorList>
            <person name="Newling K."/>
            <person name="Davey J."/>
            <person name="Forrester S."/>
        </authorList>
    </citation>
    <scope>NUCLEOTIDE SEQUENCE [LARGE SCALE GENOMIC DNA]</scope>
    <source>
        <strain evidence="4">Crithidia deanei Carvalho (ATCC PRA-265)</strain>
    </source>
</reference>
<keyword evidence="2" id="KW-0812">Transmembrane</keyword>
<feature type="region of interest" description="Disordered" evidence="1">
    <location>
        <begin position="251"/>
        <end position="283"/>
    </location>
</feature>
<evidence type="ECO:0000313" key="3">
    <source>
        <dbReference type="EMBL" id="CAD2213356.1"/>
    </source>
</evidence>
<keyword evidence="2" id="KW-1133">Transmembrane helix</keyword>
<dbReference type="VEuPathDB" id="TriTrypDB:ADEAN_000079700"/>
<feature type="transmembrane region" description="Helical" evidence="2">
    <location>
        <begin position="187"/>
        <end position="212"/>
    </location>
</feature>